<dbReference type="Gene3D" id="2.60.120.260">
    <property type="entry name" value="Galactose-binding domain-like"/>
    <property type="match status" value="1"/>
</dbReference>
<dbReference type="Pfam" id="PF14606">
    <property type="entry name" value="Lipase_GDSL_3"/>
    <property type="match status" value="1"/>
</dbReference>
<evidence type="ECO:0000259" key="1">
    <source>
        <dbReference type="Pfam" id="PF14606"/>
    </source>
</evidence>
<comment type="caution">
    <text evidence="3">The sequence shown here is derived from an EMBL/GenBank/DDBJ whole genome shotgun (WGS) entry which is preliminary data.</text>
</comment>
<sequence length="342" mass="37451">MQSIELDRALFQGAVSLEQVGGGIKPWRIPYKEYALFPPNGINNTAHLSAGVRIGFASDTTSVTVEIEPVEVVVQLDLVIGKELVKTQIVEAGESVVTFDGLPGSEKLIEIYLPQKAPTVVKALRIDERAGWHIPEDSRPKWITYGSSITQCNAAFSPARTWPAIVARRFGLHLTCLGYSGNCHIEPMVARLIRDLEADVISLCLGINVYGGNTLNKRTFQSAVIGFVQIIREKHPDTPIVLMSPIWSPPREDVKNTAGFTLIEMRAEIEEAIASMAALGDKHLHYVKGLTIFDEQSAEHLPDNLHPNGQGYAIMGQNFGDKAMQPLVESYGLIRGQAVTNG</sequence>
<dbReference type="AlphaFoldDB" id="A0A5C4TF66"/>
<accession>A0A5C4TF66</accession>
<dbReference type="InterPro" id="IPR036514">
    <property type="entry name" value="SGNH_hydro_sf"/>
</dbReference>
<proteinExistence type="predicted"/>
<dbReference type="OrthoDB" id="2060945at2"/>
<dbReference type="Proteomes" id="UP000307943">
    <property type="component" value="Unassembled WGS sequence"/>
</dbReference>
<feature type="domain" description="SsfX3-like N-terminal" evidence="2">
    <location>
        <begin position="11"/>
        <end position="116"/>
    </location>
</feature>
<organism evidence="3 4">
    <name type="scientific">Paenibacillus hemerocallicola</name>
    <dbReference type="NCBI Taxonomy" id="1172614"/>
    <lineage>
        <taxon>Bacteria</taxon>
        <taxon>Bacillati</taxon>
        <taxon>Bacillota</taxon>
        <taxon>Bacilli</taxon>
        <taxon>Bacillales</taxon>
        <taxon>Paenibacillaceae</taxon>
        <taxon>Paenibacillus</taxon>
    </lineage>
</organism>
<dbReference type="Gene3D" id="3.40.50.1110">
    <property type="entry name" value="SGNH hydrolase"/>
    <property type="match status" value="1"/>
</dbReference>
<name>A0A5C4TF66_9BACL</name>
<dbReference type="InterPro" id="IPR013830">
    <property type="entry name" value="SGNH_hydro"/>
</dbReference>
<evidence type="ECO:0000313" key="4">
    <source>
        <dbReference type="Proteomes" id="UP000307943"/>
    </source>
</evidence>
<dbReference type="InterPro" id="IPR048977">
    <property type="entry name" value="SsfX3-like_N"/>
</dbReference>
<dbReference type="EMBL" id="VDCQ01000004">
    <property type="protein sequence ID" value="TNJ67585.1"/>
    <property type="molecule type" value="Genomic_DNA"/>
</dbReference>
<dbReference type="Pfam" id="PF21181">
    <property type="entry name" value="SsfX3_N"/>
    <property type="match status" value="1"/>
</dbReference>
<reference evidence="3 4" key="1">
    <citation type="submission" date="2019-05" db="EMBL/GenBank/DDBJ databases">
        <title>We sequenced the genome of Paenibacillus hemerocallicola KCTC 33185 for further insight into its adaptation and study the phylogeny of Paenibacillus.</title>
        <authorList>
            <person name="Narsing Rao M.P."/>
        </authorList>
    </citation>
    <scope>NUCLEOTIDE SEQUENCE [LARGE SCALE GENOMIC DNA]</scope>
    <source>
        <strain evidence="3 4">KCTC 33185</strain>
    </source>
</reference>
<keyword evidence="4" id="KW-1185">Reference proteome</keyword>
<evidence type="ECO:0000259" key="2">
    <source>
        <dbReference type="Pfam" id="PF21181"/>
    </source>
</evidence>
<gene>
    <name evidence="3" type="ORF">FE784_04170</name>
</gene>
<feature type="domain" description="SGNH hydrolase-type esterase" evidence="1">
    <location>
        <begin position="143"/>
        <end position="314"/>
    </location>
</feature>
<dbReference type="RefSeq" id="WP_139600871.1">
    <property type="nucleotide sequence ID" value="NZ_VDCQ01000004.1"/>
</dbReference>
<dbReference type="SUPFAM" id="SSF52266">
    <property type="entry name" value="SGNH hydrolase"/>
    <property type="match status" value="1"/>
</dbReference>
<protein>
    <submittedName>
        <fullName evidence="3">GDSL family lipase</fullName>
    </submittedName>
</protein>
<evidence type="ECO:0000313" key="3">
    <source>
        <dbReference type="EMBL" id="TNJ67585.1"/>
    </source>
</evidence>